<organism evidence="2 3">
    <name type="scientific">Linum trigynum</name>
    <dbReference type="NCBI Taxonomy" id="586398"/>
    <lineage>
        <taxon>Eukaryota</taxon>
        <taxon>Viridiplantae</taxon>
        <taxon>Streptophyta</taxon>
        <taxon>Embryophyta</taxon>
        <taxon>Tracheophyta</taxon>
        <taxon>Spermatophyta</taxon>
        <taxon>Magnoliopsida</taxon>
        <taxon>eudicotyledons</taxon>
        <taxon>Gunneridae</taxon>
        <taxon>Pentapetalae</taxon>
        <taxon>rosids</taxon>
        <taxon>fabids</taxon>
        <taxon>Malpighiales</taxon>
        <taxon>Linaceae</taxon>
        <taxon>Linum</taxon>
    </lineage>
</organism>
<sequence>MTFNYVLPVGLNAGKEESTRLVVRRKHNASGDKKESMSASPKICLLFYFRVVDFRGAIEGAYGGDSSSDQEQRVLNSGSCHRSRHSASDSIQDLQLIARIQRCRGPDDNII</sequence>
<reference evidence="2 3" key="1">
    <citation type="submission" date="2024-04" db="EMBL/GenBank/DDBJ databases">
        <authorList>
            <person name="Fracassetti M."/>
        </authorList>
    </citation>
    <scope>NUCLEOTIDE SEQUENCE [LARGE SCALE GENOMIC DNA]</scope>
</reference>
<dbReference type="AlphaFoldDB" id="A0AAV2FAR2"/>
<name>A0AAV2FAR2_9ROSI</name>
<proteinExistence type="predicted"/>
<evidence type="ECO:0000256" key="1">
    <source>
        <dbReference type="SAM" id="MobiDB-lite"/>
    </source>
</evidence>
<dbReference type="Proteomes" id="UP001497516">
    <property type="component" value="Chromosome 6"/>
</dbReference>
<feature type="region of interest" description="Disordered" evidence="1">
    <location>
        <begin position="63"/>
        <end position="88"/>
    </location>
</feature>
<accession>A0AAV2FAR2</accession>
<dbReference type="EMBL" id="OZ034819">
    <property type="protein sequence ID" value="CAL1395042.1"/>
    <property type="molecule type" value="Genomic_DNA"/>
</dbReference>
<protein>
    <submittedName>
        <fullName evidence="2">Uncharacterized protein</fullName>
    </submittedName>
</protein>
<keyword evidence="3" id="KW-1185">Reference proteome</keyword>
<gene>
    <name evidence="2" type="ORF">LTRI10_LOCUS35501</name>
</gene>
<evidence type="ECO:0000313" key="2">
    <source>
        <dbReference type="EMBL" id="CAL1395042.1"/>
    </source>
</evidence>
<evidence type="ECO:0000313" key="3">
    <source>
        <dbReference type="Proteomes" id="UP001497516"/>
    </source>
</evidence>
<feature type="compositionally biased region" description="Polar residues" evidence="1">
    <location>
        <begin position="65"/>
        <end position="80"/>
    </location>
</feature>